<dbReference type="EMBL" id="FODY01000005">
    <property type="protein sequence ID" value="SEO81811.1"/>
    <property type="molecule type" value="Genomic_DNA"/>
</dbReference>
<evidence type="ECO:0000313" key="9">
    <source>
        <dbReference type="Proteomes" id="UP000198847"/>
    </source>
</evidence>
<comment type="similarity">
    <text evidence="2 6">Belongs to the flagella basal body rod proteins family.</text>
</comment>
<proteinExistence type="inferred from homology"/>
<reference evidence="8 9" key="1">
    <citation type="submission" date="2016-10" db="EMBL/GenBank/DDBJ databases">
        <authorList>
            <person name="de Groot N.N."/>
        </authorList>
    </citation>
    <scope>NUCLEOTIDE SEQUENCE [LARGE SCALE GENOMIC DNA]</scope>
    <source>
        <strain evidence="8 9">DSM 13305</strain>
    </source>
</reference>
<dbReference type="Pfam" id="PF00460">
    <property type="entry name" value="Flg_bb_rod"/>
    <property type="match status" value="1"/>
</dbReference>
<feature type="domain" description="Flagellar basal body rod protein N-terminal" evidence="7">
    <location>
        <begin position="16"/>
        <end position="41"/>
    </location>
</feature>
<dbReference type="OrthoDB" id="9792068at2"/>
<evidence type="ECO:0000256" key="2">
    <source>
        <dbReference type="ARBA" id="ARBA00009677"/>
    </source>
</evidence>
<keyword evidence="8" id="KW-0966">Cell projection</keyword>
<gene>
    <name evidence="8" type="ORF">SAMN04490178_105182</name>
</gene>
<name>A0A1H8ST43_9FIRM</name>
<dbReference type="InterPro" id="IPR019776">
    <property type="entry name" value="Flagellar_basal_body_rod_CS"/>
</dbReference>
<dbReference type="GO" id="GO:0071978">
    <property type="term" value="P:bacterial-type flagellum-dependent swarming motility"/>
    <property type="evidence" value="ECO:0007669"/>
    <property type="project" value="TreeGrafter"/>
</dbReference>
<dbReference type="Proteomes" id="UP000198847">
    <property type="component" value="Unassembled WGS sequence"/>
</dbReference>
<dbReference type="GO" id="GO:0030694">
    <property type="term" value="C:bacterial-type flagellum basal body, rod"/>
    <property type="evidence" value="ECO:0007669"/>
    <property type="project" value="InterPro"/>
</dbReference>
<dbReference type="InterPro" id="IPR006300">
    <property type="entry name" value="FlgB"/>
</dbReference>
<dbReference type="PIRSF" id="PIRSF002889">
    <property type="entry name" value="Rod_FlgB"/>
    <property type="match status" value="1"/>
</dbReference>
<dbReference type="InterPro" id="IPR001444">
    <property type="entry name" value="Flag_bb_rod_N"/>
</dbReference>
<dbReference type="PROSITE" id="PS00588">
    <property type="entry name" value="FLAGELLA_BB_ROD"/>
    <property type="match status" value="1"/>
</dbReference>
<evidence type="ECO:0000256" key="3">
    <source>
        <dbReference type="ARBA" id="ARBA00014376"/>
    </source>
</evidence>
<evidence type="ECO:0000259" key="7">
    <source>
        <dbReference type="Pfam" id="PF00460"/>
    </source>
</evidence>
<organism evidence="8 9">
    <name type="scientific">Propionispora vibrioides</name>
    <dbReference type="NCBI Taxonomy" id="112903"/>
    <lineage>
        <taxon>Bacteria</taxon>
        <taxon>Bacillati</taxon>
        <taxon>Bacillota</taxon>
        <taxon>Negativicutes</taxon>
        <taxon>Selenomonadales</taxon>
        <taxon>Sporomusaceae</taxon>
        <taxon>Propionispora</taxon>
    </lineage>
</organism>
<keyword evidence="4 6" id="KW-0975">Bacterial flagellum</keyword>
<keyword evidence="8" id="KW-0282">Flagellum</keyword>
<dbReference type="NCBIfam" id="TIGR01396">
    <property type="entry name" value="FlgB"/>
    <property type="match status" value="1"/>
</dbReference>
<comment type="subunit">
    <text evidence="6">The basal body constitutes a major portion of the flagellar organelle and consists of a number of rings mounted on a central rod.</text>
</comment>
<dbReference type="PANTHER" id="PTHR30435">
    <property type="entry name" value="FLAGELLAR PROTEIN"/>
    <property type="match status" value="1"/>
</dbReference>
<dbReference type="RefSeq" id="WP_091744959.1">
    <property type="nucleotide sequence ID" value="NZ_FODY01000005.1"/>
</dbReference>
<accession>A0A1H8ST43</accession>
<dbReference type="AlphaFoldDB" id="A0A1H8ST43"/>
<evidence type="ECO:0000313" key="8">
    <source>
        <dbReference type="EMBL" id="SEO81811.1"/>
    </source>
</evidence>
<sequence length="138" mass="14786">MLESIVSAPYAAILEKALGASSLRNKVISNNIANVNTPGFKKSEVAFESLLQQALGDNGSSLPLVKTNEKHLPLTVSRQDVEPVVSLIGNTSMRTDGNNVDVDMEMAELAKNTLYYNAVAQQIGKYYSGIKSVINGGK</sequence>
<protein>
    <recommendedName>
        <fullName evidence="3 6">Flagellar basal body rod protein FlgB</fullName>
    </recommendedName>
</protein>
<evidence type="ECO:0000256" key="4">
    <source>
        <dbReference type="ARBA" id="ARBA00023143"/>
    </source>
</evidence>
<evidence type="ECO:0000256" key="1">
    <source>
        <dbReference type="ARBA" id="ARBA00004117"/>
    </source>
</evidence>
<dbReference type="PANTHER" id="PTHR30435:SF12">
    <property type="entry name" value="FLAGELLAR BASAL BODY ROD PROTEIN FLGB"/>
    <property type="match status" value="1"/>
</dbReference>
<dbReference type="STRING" id="112903.SAMN04490178_105182"/>
<keyword evidence="8" id="KW-0969">Cilium</keyword>
<evidence type="ECO:0000256" key="6">
    <source>
        <dbReference type="PIRNR" id="PIRNR002889"/>
    </source>
</evidence>
<keyword evidence="9" id="KW-1185">Reference proteome</keyword>
<comment type="function">
    <text evidence="5 6">Structural component of flagellum, the bacterial motility apparatus. Part of the rod structure of flagellar basal body.</text>
</comment>
<comment type="subcellular location">
    <subcellularLocation>
        <location evidence="1 6">Bacterial flagellum basal body</location>
    </subcellularLocation>
</comment>
<evidence type="ECO:0000256" key="5">
    <source>
        <dbReference type="ARBA" id="ARBA00024934"/>
    </source>
</evidence>